<dbReference type="EMBL" id="JACHXD010000003">
    <property type="protein sequence ID" value="MBB3118555.1"/>
    <property type="molecule type" value="Genomic_DNA"/>
</dbReference>
<sequence>MRTSRRAFFKVGLAGAAVLAAGGAAYRWQSAPAAAPGFRLSPAGQAMLTALVPALAGPMLPAEPLARAAAVAATVERVRHAILGLPLATQREVQDLFGLLTLAPTRRLLAGVPPWPQARPDQVAAFLESWRQHRLGLLQSGYHALHDLVLAGWYADPATWSAIGYPGPLKELS</sequence>
<gene>
    <name evidence="1" type="ORF">FHS03_001586</name>
</gene>
<protein>
    <recommendedName>
        <fullName evidence="3">Twin-arginine translocation pathway signal protein</fullName>
    </recommendedName>
</protein>
<proteinExistence type="predicted"/>
<dbReference type="AlphaFoldDB" id="A0A7W5B994"/>
<reference evidence="1 2" key="1">
    <citation type="submission" date="2020-08" db="EMBL/GenBank/DDBJ databases">
        <title>Genomic Encyclopedia of Type Strains, Phase III (KMG-III): the genomes of soil and plant-associated and newly described type strains.</title>
        <authorList>
            <person name="Whitman W."/>
        </authorList>
    </citation>
    <scope>NUCLEOTIDE SEQUENCE [LARGE SCALE GENOMIC DNA]</scope>
    <source>
        <strain evidence="1 2">CECT 8897</strain>
    </source>
</reference>
<dbReference type="PROSITE" id="PS51318">
    <property type="entry name" value="TAT"/>
    <property type="match status" value="1"/>
</dbReference>
<evidence type="ECO:0000313" key="1">
    <source>
        <dbReference type="EMBL" id="MBB3118555.1"/>
    </source>
</evidence>
<evidence type="ECO:0008006" key="3">
    <source>
        <dbReference type="Google" id="ProtNLM"/>
    </source>
</evidence>
<keyword evidence="2" id="KW-1185">Reference proteome</keyword>
<evidence type="ECO:0000313" key="2">
    <source>
        <dbReference type="Proteomes" id="UP000541535"/>
    </source>
</evidence>
<organism evidence="1 2">
    <name type="scientific">Pseudoduganella violacea</name>
    <dbReference type="NCBI Taxonomy" id="1715466"/>
    <lineage>
        <taxon>Bacteria</taxon>
        <taxon>Pseudomonadati</taxon>
        <taxon>Pseudomonadota</taxon>
        <taxon>Betaproteobacteria</taxon>
        <taxon>Burkholderiales</taxon>
        <taxon>Oxalobacteraceae</taxon>
        <taxon>Telluria group</taxon>
        <taxon>Pseudoduganella</taxon>
    </lineage>
</organism>
<dbReference type="RefSeq" id="WP_183440453.1">
    <property type="nucleotide sequence ID" value="NZ_JACHXD010000003.1"/>
</dbReference>
<comment type="caution">
    <text evidence="1">The sequence shown here is derived from an EMBL/GenBank/DDBJ whole genome shotgun (WGS) entry which is preliminary data.</text>
</comment>
<accession>A0A7W5B994</accession>
<dbReference type="Proteomes" id="UP000541535">
    <property type="component" value="Unassembled WGS sequence"/>
</dbReference>
<name>A0A7W5B994_9BURK</name>
<dbReference type="InterPro" id="IPR006311">
    <property type="entry name" value="TAT_signal"/>
</dbReference>